<dbReference type="GO" id="GO:0004222">
    <property type="term" value="F:metalloendopeptidase activity"/>
    <property type="evidence" value="ECO:0007669"/>
    <property type="project" value="InterPro"/>
</dbReference>
<evidence type="ECO:0000256" key="6">
    <source>
        <dbReference type="SAM" id="MobiDB-lite"/>
    </source>
</evidence>
<evidence type="ECO:0000256" key="2">
    <source>
        <dbReference type="ARBA" id="ARBA00022723"/>
    </source>
</evidence>
<dbReference type="GO" id="GO:0006508">
    <property type="term" value="P:proteolysis"/>
    <property type="evidence" value="ECO:0007669"/>
    <property type="project" value="UniProtKB-KW"/>
</dbReference>
<gene>
    <name evidence="8" type="primary">prtC_2</name>
    <name evidence="8" type="ORF">MFFC18_26410</name>
</gene>
<dbReference type="SUPFAM" id="SSF55486">
    <property type="entry name" value="Metalloproteases ('zincins'), catalytic domain"/>
    <property type="match status" value="1"/>
</dbReference>
<dbReference type="OrthoDB" id="252952at2"/>
<feature type="region of interest" description="Disordered" evidence="6">
    <location>
        <begin position="1"/>
        <end position="20"/>
    </location>
</feature>
<evidence type="ECO:0000256" key="3">
    <source>
        <dbReference type="ARBA" id="ARBA00022801"/>
    </source>
</evidence>
<evidence type="ECO:0000259" key="7">
    <source>
        <dbReference type="SMART" id="SM00235"/>
    </source>
</evidence>
<name>A0A5B9P8Y2_9BACT</name>
<dbReference type="PANTHER" id="PTHR10201:SF323">
    <property type="entry name" value="MATRIX METALLOPROTEINASE-21"/>
    <property type="match status" value="1"/>
</dbReference>
<keyword evidence="9" id="KW-1185">Reference proteome</keyword>
<keyword evidence="4" id="KW-0862">Zinc</keyword>
<dbReference type="KEGG" id="mff:MFFC18_26410"/>
<dbReference type="Pfam" id="PF00413">
    <property type="entry name" value="Peptidase_M10"/>
    <property type="match status" value="1"/>
</dbReference>
<accession>A0A5B9P8Y2</accession>
<dbReference type="InterPro" id="IPR001818">
    <property type="entry name" value="Pept_M10_metallopeptidase"/>
</dbReference>
<dbReference type="GO" id="GO:0008270">
    <property type="term" value="F:zinc ion binding"/>
    <property type="evidence" value="ECO:0007669"/>
    <property type="project" value="InterPro"/>
</dbReference>
<dbReference type="Proteomes" id="UP000322214">
    <property type="component" value="Chromosome"/>
</dbReference>
<dbReference type="EC" id="3.4.24.40" evidence="8"/>
<dbReference type="GO" id="GO:0031012">
    <property type="term" value="C:extracellular matrix"/>
    <property type="evidence" value="ECO:0007669"/>
    <property type="project" value="InterPro"/>
</dbReference>
<dbReference type="EMBL" id="CP042912">
    <property type="protein sequence ID" value="QEG22758.1"/>
    <property type="molecule type" value="Genomic_DNA"/>
</dbReference>
<evidence type="ECO:0000313" key="9">
    <source>
        <dbReference type="Proteomes" id="UP000322214"/>
    </source>
</evidence>
<feature type="domain" description="Peptidase metallopeptidase" evidence="7">
    <location>
        <begin position="35"/>
        <end position="200"/>
    </location>
</feature>
<protein>
    <submittedName>
        <fullName evidence="8">Serralysin C</fullName>
        <ecNumber evidence="8">3.4.24.40</ecNumber>
    </submittedName>
</protein>
<dbReference type="STRING" id="980251.GCA_001642875_02111"/>
<dbReference type="SMART" id="SM00235">
    <property type="entry name" value="ZnMc"/>
    <property type="match status" value="1"/>
</dbReference>
<dbReference type="Gene3D" id="3.40.390.10">
    <property type="entry name" value="Collagenase (Catalytic Domain)"/>
    <property type="match status" value="1"/>
</dbReference>
<evidence type="ECO:0000313" key="8">
    <source>
        <dbReference type="EMBL" id="QEG22758.1"/>
    </source>
</evidence>
<organism evidence="8 9">
    <name type="scientific">Mariniblastus fucicola</name>
    <dbReference type="NCBI Taxonomy" id="980251"/>
    <lineage>
        <taxon>Bacteria</taxon>
        <taxon>Pseudomonadati</taxon>
        <taxon>Planctomycetota</taxon>
        <taxon>Planctomycetia</taxon>
        <taxon>Pirellulales</taxon>
        <taxon>Pirellulaceae</taxon>
        <taxon>Mariniblastus</taxon>
    </lineage>
</organism>
<dbReference type="PANTHER" id="PTHR10201">
    <property type="entry name" value="MATRIX METALLOPROTEINASE"/>
    <property type="match status" value="1"/>
</dbReference>
<keyword evidence="2" id="KW-0479">Metal-binding</keyword>
<reference evidence="8 9" key="1">
    <citation type="submission" date="2019-08" db="EMBL/GenBank/DDBJ databases">
        <title>Deep-cultivation of Planctomycetes and their phenomic and genomic characterization uncovers novel biology.</title>
        <authorList>
            <person name="Wiegand S."/>
            <person name="Jogler M."/>
            <person name="Boedeker C."/>
            <person name="Pinto D."/>
            <person name="Vollmers J."/>
            <person name="Rivas-Marin E."/>
            <person name="Kohn T."/>
            <person name="Peeters S.H."/>
            <person name="Heuer A."/>
            <person name="Rast P."/>
            <person name="Oberbeckmann S."/>
            <person name="Bunk B."/>
            <person name="Jeske O."/>
            <person name="Meyerdierks A."/>
            <person name="Storesund J.E."/>
            <person name="Kallscheuer N."/>
            <person name="Luecker S."/>
            <person name="Lage O.M."/>
            <person name="Pohl T."/>
            <person name="Merkel B.J."/>
            <person name="Hornburger P."/>
            <person name="Mueller R.-W."/>
            <person name="Bruemmer F."/>
            <person name="Labrenz M."/>
            <person name="Spormann A.M."/>
            <person name="Op den Camp H."/>
            <person name="Overmann J."/>
            <person name="Amann R."/>
            <person name="Jetten M.S.M."/>
            <person name="Mascher T."/>
            <person name="Medema M.H."/>
            <person name="Devos D.P."/>
            <person name="Kaster A.-K."/>
            <person name="Ovreas L."/>
            <person name="Rohde M."/>
            <person name="Galperin M.Y."/>
            <person name="Jogler C."/>
        </authorList>
    </citation>
    <scope>NUCLEOTIDE SEQUENCE [LARGE SCALE GENOMIC DNA]</scope>
    <source>
        <strain evidence="8 9">FC18</strain>
    </source>
</reference>
<feature type="region of interest" description="Disordered" evidence="6">
    <location>
        <begin position="217"/>
        <end position="283"/>
    </location>
</feature>
<feature type="compositionally biased region" description="Acidic residues" evidence="6">
    <location>
        <begin position="217"/>
        <end position="280"/>
    </location>
</feature>
<dbReference type="AlphaFoldDB" id="A0A5B9P8Y2"/>
<feature type="compositionally biased region" description="Basic residues" evidence="6">
    <location>
        <begin position="1"/>
        <end position="18"/>
    </location>
</feature>
<evidence type="ECO:0000256" key="5">
    <source>
        <dbReference type="ARBA" id="ARBA00023049"/>
    </source>
</evidence>
<dbReference type="PRINTS" id="PR00138">
    <property type="entry name" value="MATRIXIN"/>
</dbReference>
<dbReference type="InterPro" id="IPR021190">
    <property type="entry name" value="Pept_M10A"/>
</dbReference>
<evidence type="ECO:0000256" key="1">
    <source>
        <dbReference type="ARBA" id="ARBA00022670"/>
    </source>
</evidence>
<keyword evidence="3 8" id="KW-0378">Hydrolase</keyword>
<keyword evidence="5" id="KW-0482">Metalloprotease</keyword>
<proteinExistence type="predicted"/>
<evidence type="ECO:0000256" key="4">
    <source>
        <dbReference type="ARBA" id="ARBA00022833"/>
    </source>
</evidence>
<dbReference type="InterPro" id="IPR024079">
    <property type="entry name" value="MetalloPept_cat_dom_sf"/>
</dbReference>
<keyword evidence="1" id="KW-0645">Protease</keyword>
<dbReference type="InterPro" id="IPR006026">
    <property type="entry name" value="Peptidase_Metallo"/>
</dbReference>
<sequence>MDRTGLKKRSRSARRQSRTRTTTVYEVFEPRNLLASVGWDGVGQGSVDLSYYIGDAPTGITQAEFETTIENALEVWSDVIDVTFTETSQPNEADSIDFTSQVIDGSGGILAQAYFPDDVNRGSIAGDVQFDSLDSWEIGNAEGYSATDLMHVAVHEIGHSLGLEHIADDDSVLAETVSPNESFGGLSQEDIDAAIALYAPAVIEDDPVVDLPAEETDTTPLEDVDDDDDEEVVDDDPASEDPTDEADDLDPAGDDGDADDPVDDSDDDSDDDESDEDEADDRERRRRFRRVMNFFVRRFRFSFWSQVSLFR</sequence>